<dbReference type="EMBL" id="JAOEGN010000009">
    <property type="protein sequence ID" value="MCU0105146.1"/>
    <property type="molecule type" value="Genomic_DNA"/>
</dbReference>
<evidence type="ECO:0000313" key="1">
    <source>
        <dbReference type="EMBL" id="MCU0105146.1"/>
    </source>
</evidence>
<evidence type="ECO:0000313" key="2">
    <source>
        <dbReference type="Proteomes" id="UP001209076"/>
    </source>
</evidence>
<dbReference type="Gene3D" id="3.40.50.300">
    <property type="entry name" value="P-loop containing nucleotide triphosphate hydrolases"/>
    <property type="match status" value="1"/>
</dbReference>
<comment type="caution">
    <text evidence="1">The sequence shown here is derived from an EMBL/GenBank/DDBJ whole genome shotgun (WGS) entry which is preliminary data.</text>
</comment>
<dbReference type="SUPFAM" id="SSF52540">
    <property type="entry name" value="P-loop containing nucleoside triphosphate hydrolases"/>
    <property type="match status" value="1"/>
</dbReference>
<protein>
    <recommendedName>
        <fullName evidence="3">Uridine kinase</fullName>
    </recommendedName>
</protein>
<proteinExistence type="predicted"/>
<name>A0ABT2PW11_9MOLU</name>
<dbReference type="Proteomes" id="UP001209076">
    <property type="component" value="Unassembled WGS sequence"/>
</dbReference>
<accession>A0ABT2PW11</accession>
<organism evidence="1 2">
    <name type="scientific">Paracholeplasma vituli</name>
    <dbReference type="NCBI Taxonomy" id="69473"/>
    <lineage>
        <taxon>Bacteria</taxon>
        <taxon>Bacillati</taxon>
        <taxon>Mycoplasmatota</taxon>
        <taxon>Mollicutes</taxon>
        <taxon>Acholeplasmatales</taxon>
        <taxon>Acholeplasmataceae</taxon>
        <taxon>Paracholeplasma</taxon>
    </lineage>
</organism>
<gene>
    <name evidence="1" type="ORF">N7603_05700</name>
</gene>
<reference evidence="2" key="1">
    <citation type="submission" date="2023-07" db="EMBL/GenBank/DDBJ databases">
        <title>Novel Mycoplasma species identified in domestic and wild animals.</title>
        <authorList>
            <person name="Volokhov D.V."/>
            <person name="Furtak V.A."/>
            <person name="Zagorodnyaya T.A."/>
        </authorList>
    </citation>
    <scope>NUCLEOTIDE SEQUENCE [LARGE SCALE GENOMIC DNA]</scope>
    <source>
        <strain evidence="2">92-19</strain>
    </source>
</reference>
<dbReference type="InterPro" id="IPR027417">
    <property type="entry name" value="P-loop_NTPase"/>
</dbReference>
<dbReference type="RefSeq" id="WP_262096414.1">
    <property type="nucleotide sequence ID" value="NZ_JAOEGN010000009.1"/>
</dbReference>
<sequence length="275" mass="32264">MSRHGLRKIALNSLFKPIQPNTYNYEIADHLRMVRFRKMLSRGDLRLYVIDEEGELGLSSGSLMKFLKVNDYQRSSNGESIPYIIVNSYQENLLKVLSKMDALLESKPELWIAIDGYACAGKTTLANLLSQIYEGSLFHTDDFFKKPIITEDPLTQYGANIDFHKINQTVIEPIHNQASVHYQPFDFKTHKHLEHVIIPYSNIHIFEGAYSLHPHLEAPYDLKVFYDISRLKQYYKIYERNGFKRLKKFITIWIPNERKYVKALKIKEKANLYLK</sequence>
<keyword evidence="2" id="KW-1185">Reference proteome</keyword>
<evidence type="ECO:0008006" key="3">
    <source>
        <dbReference type="Google" id="ProtNLM"/>
    </source>
</evidence>